<dbReference type="KEGG" id="psuw:WQ53_08510"/>
<reference evidence="1 2" key="1">
    <citation type="journal article" date="2015" name="Genome Announc.">
        <title>Complete Genome Sequence of Pseudoxanthomonas suwonensis Strain J1, a Cellulose-Degrading Bacterium Isolated from Leaf- and Wood-Enriched Soil.</title>
        <authorList>
            <person name="Hou L."/>
            <person name="Jiang J."/>
            <person name="Xu Z."/>
            <person name="Zhou Y."/>
            <person name="Leung F.C."/>
        </authorList>
    </citation>
    <scope>NUCLEOTIDE SEQUENCE [LARGE SCALE GENOMIC DNA]</scope>
    <source>
        <strain evidence="1 2">J1</strain>
    </source>
</reference>
<proteinExistence type="predicted"/>
<dbReference type="EMBL" id="CP011144">
    <property type="protein sequence ID" value="AKC86792.1"/>
    <property type="molecule type" value="Genomic_DNA"/>
</dbReference>
<protein>
    <submittedName>
        <fullName evidence="1">Uncharacterized protein</fullName>
    </submittedName>
</protein>
<gene>
    <name evidence="1" type="ORF">WQ53_08510</name>
</gene>
<accession>A0A0E3Z3M5</accession>
<evidence type="ECO:0000313" key="1">
    <source>
        <dbReference type="EMBL" id="AKC86792.1"/>
    </source>
</evidence>
<name>A0A0E3Z3M5_9GAMM</name>
<keyword evidence="2" id="KW-1185">Reference proteome</keyword>
<organism evidence="1 2">
    <name type="scientific">Pseudoxanthomonas suwonensis</name>
    <dbReference type="NCBI Taxonomy" id="314722"/>
    <lineage>
        <taxon>Bacteria</taxon>
        <taxon>Pseudomonadati</taxon>
        <taxon>Pseudomonadota</taxon>
        <taxon>Gammaproteobacteria</taxon>
        <taxon>Lysobacterales</taxon>
        <taxon>Lysobacteraceae</taxon>
        <taxon>Pseudoxanthomonas</taxon>
    </lineage>
</organism>
<dbReference type="Proteomes" id="UP000033067">
    <property type="component" value="Chromosome"/>
</dbReference>
<dbReference type="AlphaFoldDB" id="A0A0E3Z3M5"/>
<dbReference type="PATRIC" id="fig|314722.6.peg.1830"/>
<sequence>MPAGPQWPDLLRYAPGTRLRLEVALPDAMRQALEAVKPSSAARWLGLVDGALLTVERLSRTACQVSLAGRHGGRGEFSAVCSGERGYRLRGRLDQDGCMRILDCDHVHIQTGGAGDAYLAQPVDGSWRHLLRLSYPKRAAGAAEVVLCAAALGGRVTPALQALLPAQLLVARLLPQA</sequence>
<evidence type="ECO:0000313" key="2">
    <source>
        <dbReference type="Proteomes" id="UP000033067"/>
    </source>
</evidence>